<evidence type="ECO:0000259" key="2">
    <source>
        <dbReference type="Pfam" id="PF03732"/>
    </source>
</evidence>
<name>B9RWN5_RICCO</name>
<feature type="region of interest" description="Disordered" evidence="1">
    <location>
        <begin position="284"/>
        <end position="337"/>
    </location>
</feature>
<organism evidence="3 4">
    <name type="scientific">Ricinus communis</name>
    <name type="common">Castor bean</name>
    <dbReference type="NCBI Taxonomy" id="3988"/>
    <lineage>
        <taxon>Eukaryota</taxon>
        <taxon>Viridiplantae</taxon>
        <taxon>Streptophyta</taxon>
        <taxon>Embryophyta</taxon>
        <taxon>Tracheophyta</taxon>
        <taxon>Spermatophyta</taxon>
        <taxon>Magnoliopsida</taxon>
        <taxon>eudicotyledons</taxon>
        <taxon>Gunneridae</taxon>
        <taxon>Pentapetalae</taxon>
        <taxon>rosids</taxon>
        <taxon>fabids</taxon>
        <taxon>Malpighiales</taxon>
        <taxon>Euphorbiaceae</taxon>
        <taxon>Acalyphoideae</taxon>
        <taxon>Acalypheae</taxon>
        <taxon>Ricinus</taxon>
    </lineage>
</organism>
<dbReference type="PANTHER" id="PTHR33223:SF6">
    <property type="entry name" value="CCHC-TYPE DOMAIN-CONTAINING PROTEIN"/>
    <property type="match status" value="1"/>
</dbReference>
<dbReference type="PANTHER" id="PTHR33223">
    <property type="entry name" value="CCHC-TYPE DOMAIN-CONTAINING PROTEIN"/>
    <property type="match status" value="1"/>
</dbReference>
<dbReference type="Pfam" id="PF03732">
    <property type="entry name" value="Retrotrans_gag"/>
    <property type="match status" value="1"/>
</dbReference>
<sequence length="361" mass="41483">MTRKAKNSRKSLQFSSRHDYSESTSPSQSPYDSNDDDDEIEDDDEEQPIISESVTNSLNADQLSSSSYSNSQPNNSYINVAPLPVFHGNSNECPIAHLSRFVKVCRANNASSTDMMMRIFPVTLENEAALWYDLNIQPYPSLSWDEIMLSFLEAYQRIKLVDQLRSDLMMLNQGSDESVRSYFMRLQWILKRWPDHGLSDNMLKWIFIDGLMGNFKDWIIPHKPNSLNEALRLAFSFEQVKSIRGTKQKVVKCGFCEGSHEENCCVVREKMRELFRNSKKKMMIPKEASERSEAGNEMAENKDGKEGEEEEEVDVGDDKEEKRMLSSSKTGKSPCQCSKHHCWMKKFERSNSVTTRNSAAE</sequence>
<keyword evidence="4" id="KW-1185">Reference proteome</keyword>
<evidence type="ECO:0000313" key="4">
    <source>
        <dbReference type="Proteomes" id="UP000008311"/>
    </source>
</evidence>
<reference evidence="4" key="1">
    <citation type="journal article" date="2010" name="Nat. Biotechnol.">
        <title>Draft genome sequence of the oilseed species Ricinus communis.</title>
        <authorList>
            <person name="Chan A.P."/>
            <person name="Crabtree J."/>
            <person name="Zhao Q."/>
            <person name="Lorenzi H."/>
            <person name="Orvis J."/>
            <person name="Puiu D."/>
            <person name="Melake-Berhan A."/>
            <person name="Jones K.M."/>
            <person name="Redman J."/>
            <person name="Chen G."/>
            <person name="Cahoon E.B."/>
            <person name="Gedil M."/>
            <person name="Stanke M."/>
            <person name="Haas B.J."/>
            <person name="Wortman J.R."/>
            <person name="Fraser-Liggett C.M."/>
            <person name="Ravel J."/>
            <person name="Rabinowicz P.D."/>
        </authorList>
    </citation>
    <scope>NUCLEOTIDE SEQUENCE [LARGE SCALE GENOMIC DNA]</scope>
    <source>
        <strain evidence="4">cv. Hale</strain>
    </source>
</reference>
<dbReference type="InParanoid" id="B9RWN5"/>
<feature type="region of interest" description="Disordered" evidence="1">
    <location>
        <begin position="1"/>
        <end position="48"/>
    </location>
</feature>
<dbReference type="InterPro" id="IPR005162">
    <property type="entry name" value="Retrotrans_gag_dom"/>
</dbReference>
<feature type="compositionally biased region" description="Polar residues" evidence="1">
    <location>
        <begin position="325"/>
        <end position="336"/>
    </location>
</feature>
<dbReference type="Proteomes" id="UP000008311">
    <property type="component" value="Unassembled WGS sequence"/>
</dbReference>
<protein>
    <recommendedName>
        <fullName evidence="2">Retrotransposon gag domain-containing protein</fullName>
    </recommendedName>
</protein>
<accession>B9RWN5</accession>
<evidence type="ECO:0000313" key="3">
    <source>
        <dbReference type="EMBL" id="EEF44287.1"/>
    </source>
</evidence>
<evidence type="ECO:0000256" key="1">
    <source>
        <dbReference type="SAM" id="MobiDB-lite"/>
    </source>
</evidence>
<proteinExistence type="predicted"/>
<gene>
    <name evidence="3" type="ORF">RCOM_1022950</name>
</gene>
<dbReference type="eggNOG" id="KOG0017">
    <property type="taxonomic scope" value="Eukaryota"/>
</dbReference>
<dbReference type="EMBL" id="EQ973823">
    <property type="protein sequence ID" value="EEF44287.1"/>
    <property type="molecule type" value="Genomic_DNA"/>
</dbReference>
<feature type="compositionally biased region" description="Basic and acidic residues" evidence="1">
    <location>
        <begin position="287"/>
        <end position="305"/>
    </location>
</feature>
<feature type="domain" description="Retrotransposon gag" evidence="2">
    <location>
        <begin position="118"/>
        <end position="211"/>
    </location>
</feature>
<dbReference type="AlphaFoldDB" id="B9RWN5"/>
<feature type="compositionally biased region" description="Acidic residues" evidence="1">
    <location>
        <begin position="306"/>
        <end position="318"/>
    </location>
</feature>
<feature type="compositionally biased region" description="Acidic residues" evidence="1">
    <location>
        <begin position="33"/>
        <end position="47"/>
    </location>
</feature>